<evidence type="ECO:0000313" key="1">
    <source>
        <dbReference type="EMBL" id="KAG6947437.1"/>
    </source>
</evidence>
<evidence type="ECO:0000313" key="2">
    <source>
        <dbReference type="Proteomes" id="UP000709295"/>
    </source>
</evidence>
<accession>A0A8J5I5B7</accession>
<sequence>MADDSSPSGVYWRRKKGKIYGDRGYKDRGVINRARKRLWRAGTSARSKLARGACEAGPRCICVGGPSALLTSEPHIALSRTCCLYIESVASRGGTDVLPGQAKRGWLSLLHMFWSILQEES</sequence>
<dbReference type="EMBL" id="JAENGY010001709">
    <property type="protein sequence ID" value="KAG6947437.1"/>
    <property type="molecule type" value="Genomic_DNA"/>
</dbReference>
<comment type="caution">
    <text evidence="1">The sequence shown here is derived from an EMBL/GenBank/DDBJ whole genome shotgun (WGS) entry which is preliminary data.</text>
</comment>
<keyword evidence="2" id="KW-1185">Reference proteome</keyword>
<dbReference type="Proteomes" id="UP000709295">
    <property type="component" value="Unassembled WGS sequence"/>
</dbReference>
<protein>
    <submittedName>
        <fullName evidence="1">Uncharacterized protein</fullName>
    </submittedName>
</protein>
<name>A0A8J5I5B7_9STRA</name>
<gene>
    <name evidence="1" type="ORF">JG688_00015561</name>
</gene>
<proteinExistence type="predicted"/>
<dbReference type="AlphaFoldDB" id="A0A8J5I5B7"/>
<reference evidence="1" key="1">
    <citation type="submission" date="2021-01" db="EMBL/GenBank/DDBJ databases">
        <title>Phytophthora aleatoria, a newly-described species from Pinus radiata is distinct from Phytophthora cactorum isolates based on comparative genomics.</title>
        <authorList>
            <person name="Mcdougal R."/>
            <person name="Panda P."/>
            <person name="Williams N."/>
            <person name="Studholme D.J."/>
        </authorList>
    </citation>
    <scope>NUCLEOTIDE SEQUENCE</scope>
    <source>
        <strain evidence="1">NZFS 4037</strain>
    </source>
</reference>
<organism evidence="1 2">
    <name type="scientific">Phytophthora aleatoria</name>
    <dbReference type="NCBI Taxonomy" id="2496075"/>
    <lineage>
        <taxon>Eukaryota</taxon>
        <taxon>Sar</taxon>
        <taxon>Stramenopiles</taxon>
        <taxon>Oomycota</taxon>
        <taxon>Peronosporomycetes</taxon>
        <taxon>Peronosporales</taxon>
        <taxon>Peronosporaceae</taxon>
        <taxon>Phytophthora</taxon>
    </lineage>
</organism>